<sequence length="671" mass="73499">MSEYIDHLPEGYHIDGNFGREFDPYPGNRRQRQDSWVTSPGGPNSSMQITSPPPQVHRLTRGLEEDRFIPRDSLNFGPPLSGPSRFREMDQPNPARFTSPTNVSYPSIQSTHPGFPPRGDSSFAFSPRGSSTPAPHANGYGVRGPPGQYPTGGYGVRGSPGPAPEPRYGVADEGHSEGISGEPTPEYDQESVRDQERDTEREESLEAMSLVVDDYGYRPVVADPEMQSEVVEGRGKTQRPMIEPEMTHDVVQGKGKKKAFVGGFVSGLMNFPRKMHKGSTRPLHIVNGTPNTPTDRRAPAETSPSHEQNERPPLRRANSQPLAPLQTKLSAQLRTQSSARPLVQPVQPLDQDVSSSATSQTGPITPEQTMDIQTSSIGPTERMDMPIDLVNPHENSPLDIRSISTPEPADLRHTADYDAMDAPIYSERPETTFSSHINRVGKFFNDLTHLPWISTLVSVEYRPGESRRARYAGDKPAVSWYAKENHERLDLLAESRPVVRPRATLPPNAPQQRRHRPRTPPSSPASTDARRATAIRPSRTPVTLTSRGAGAPASPGASSHGQGQHSYSYSYYYPQPLYVYPSSASPRGGGLPEMAAIRMPGSPGGPDMQQAVPVYMLAPGPVVLPHSPGGHRRHHTSRPMQNPPSFPMPTHSAQSPTPPRSPPPRLQSPSL</sequence>
<feature type="region of interest" description="Disordered" evidence="1">
    <location>
        <begin position="622"/>
        <end position="671"/>
    </location>
</feature>
<name>A0A2R6RZB3_9APHY</name>
<dbReference type="STRING" id="98765.A0A2R6RZB3"/>
<comment type="caution">
    <text evidence="2">The sequence shown here is derived from an EMBL/GenBank/DDBJ whole genome shotgun (WGS) entry which is preliminary data.</text>
</comment>
<evidence type="ECO:0000313" key="2">
    <source>
        <dbReference type="EMBL" id="PSS35346.1"/>
    </source>
</evidence>
<feature type="compositionally biased region" description="Low complexity" evidence="1">
    <location>
        <begin position="548"/>
        <end position="564"/>
    </location>
</feature>
<feature type="compositionally biased region" description="Polar residues" evidence="1">
    <location>
        <begin position="352"/>
        <end position="370"/>
    </location>
</feature>
<feature type="compositionally biased region" description="Polar residues" evidence="1">
    <location>
        <begin position="317"/>
        <end position="339"/>
    </location>
</feature>
<feature type="compositionally biased region" description="Polar residues" evidence="1">
    <location>
        <begin position="34"/>
        <end position="50"/>
    </location>
</feature>
<protein>
    <submittedName>
        <fullName evidence="2">Uncharacterized protein</fullName>
    </submittedName>
</protein>
<feature type="region of interest" description="Disordered" evidence="1">
    <location>
        <begin position="19"/>
        <end position="203"/>
    </location>
</feature>
<dbReference type="OrthoDB" id="3244156at2759"/>
<reference evidence="2 3" key="1">
    <citation type="submission" date="2018-02" db="EMBL/GenBank/DDBJ databases">
        <title>Genome sequence of the basidiomycete white-rot fungus Phlebia centrifuga.</title>
        <authorList>
            <person name="Granchi Z."/>
            <person name="Peng M."/>
            <person name="de Vries R.P."/>
            <person name="Hilden K."/>
            <person name="Makela M.R."/>
            <person name="Grigoriev I."/>
            <person name="Riley R."/>
        </authorList>
    </citation>
    <scope>NUCLEOTIDE SEQUENCE [LARGE SCALE GENOMIC DNA]</scope>
    <source>
        <strain evidence="2 3">FBCC195</strain>
    </source>
</reference>
<proteinExistence type="predicted"/>
<keyword evidence="3" id="KW-1185">Reference proteome</keyword>
<evidence type="ECO:0000313" key="3">
    <source>
        <dbReference type="Proteomes" id="UP000186601"/>
    </source>
</evidence>
<dbReference type="AlphaFoldDB" id="A0A2R6RZB3"/>
<accession>A0A2R6RZB3</accession>
<dbReference type="Proteomes" id="UP000186601">
    <property type="component" value="Unassembled WGS sequence"/>
</dbReference>
<feature type="compositionally biased region" description="Pro residues" evidence="1">
    <location>
        <begin position="656"/>
        <end position="671"/>
    </location>
</feature>
<evidence type="ECO:0000256" key="1">
    <source>
        <dbReference type="SAM" id="MobiDB-lite"/>
    </source>
</evidence>
<feature type="region of interest" description="Disordered" evidence="1">
    <location>
        <begin position="275"/>
        <end position="370"/>
    </location>
</feature>
<feature type="compositionally biased region" description="Basic and acidic residues" evidence="1">
    <location>
        <begin position="190"/>
        <end position="203"/>
    </location>
</feature>
<feature type="compositionally biased region" description="Polar residues" evidence="1">
    <location>
        <begin position="96"/>
        <end position="112"/>
    </location>
</feature>
<dbReference type="EMBL" id="MLYV02000137">
    <property type="protein sequence ID" value="PSS35346.1"/>
    <property type="molecule type" value="Genomic_DNA"/>
</dbReference>
<feature type="compositionally biased region" description="Basic and acidic residues" evidence="1">
    <location>
        <begin position="61"/>
        <end position="70"/>
    </location>
</feature>
<organism evidence="2 3">
    <name type="scientific">Hermanssonia centrifuga</name>
    <dbReference type="NCBI Taxonomy" id="98765"/>
    <lineage>
        <taxon>Eukaryota</taxon>
        <taxon>Fungi</taxon>
        <taxon>Dikarya</taxon>
        <taxon>Basidiomycota</taxon>
        <taxon>Agaricomycotina</taxon>
        <taxon>Agaricomycetes</taxon>
        <taxon>Polyporales</taxon>
        <taxon>Meruliaceae</taxon>
        <taxon>Hermanssonia</taxon>
    </lineage>
</organism>
<gene>
    <name evidence="2" type="ORF">PHLCEN_2v1683</name>
</gene>
<feature type="region of interest" description="Disordered" evidence="1">
    <location>
        <begin position="493"/>
        <end position="564"/>
    </location>
</feature>